<dbReference type="AlphaFoldDB" id="A0A8B3XSX8"/>
<dbReference type="Proteomes" id="UP000183653">
    <property type="component" value="Chromosome I"/>
</dbReference>
<evidence type="ECO:0000313" key="2">
    <source>
        <dbReference type="Proteomes" id="UP000183653"/>
    </source>
</evidence>
<dbReference type="EMBL" id="LT629782">
    <property type="protein sequence ID" value="SDT91420.1"/>
    <property type="molecule type" value="Genomic_DNA"/>
</dbReference>
<proteinExistence type="predicted"/>
<name>A0A8B3XSX8_9PSED</name>
<organism evidence="1 2">
    <name type="scientific">Pseudomonas orientalis</name>
    <dbReference type="NCBI Taxonomy" id="76758"/>
    <lineage>
        <taxon>Bacteria</taxon>
        <taxon>Pseudomonadati</taxon>
        <taxon>Pseudomonadota</taxon>
        <taxon>Gammaproteobacteria</taxon>
        <taxon>Pseudomonadales</taxon>
        <taxon>Pseudomonadaceae</taxon>
        <taxon>Pseudomonas</taxon>
    </lineage>
</organism>
<evidence type="ECO:0000313" key="1">
    <source>
        <dbReference type="EMBL" id="SDT91420.1"/>
    </source>
</evidence>
<protein>
    <submittedName>
        <fullName evidence="1">Uncharacterized protein</fullName>
    </submittedName>
</protein>
<sequence length="34" mass="3881">MTTLNKYPSGLNQRFAHIIKACQTLNRIDISEFG</sequence>
<gene>
    <name evidence="1" type="ORF">SAMN04490197_0826</name>
</gene>
<reference evidence="1 2" key="1">
    <citation type="submission" date="2016-10" db="EMBL/GenBank/DDBJ databases">
        <authorList>
            <person name="Varghese N."/>
            <person name="Submissions S."/>
        </authorList>
    </citation>
    <scope>NUCLEOTIDE SEQUENCE [LARGE SCALE GENOMIC DNA]</scope>
    <source>
        <strain evidence="1 2">BS2775</strain>
    </source>
</reference>
<accession>A0A8B3XSX8</accession>
<keyword evidence="2" id="KW-1185">Reference proteome</keyword>